<dbReference type="Proteomes" id="UP001321475">
    <property type="component" value="Chromosome"/>
</dbReference>
<dbReference type="RefSeq" id="WP_286219255.1">
    <property type="nucleotide sequence ID" value="NZ_AP027729.1"/>
</dbReference>
<sequence length="132" mass="14523">MNSADRCPCLSGETYGACCGPVHAGERRAPTAEALMRSRYSAFVVGGPDGAAHLLRSWHPDTRPPEIDLSDDVRWRRLDVVAAERGGPFDDEGYVEFVAHYRDAEGRATVHEISRFVREAGEWFYVDGAPGA</sequence>
<gene>
    <name evidence="2" type="ORF">GCM10025865_15610</name>
</gene>
<organism evidence="2 3">
    <name type="scientific">Paraoerskovia sediminicola</name>
    <dbReference type="NCBI Taxonomy" id="1138587"/>
    <lineage>
        <taxon>Bacteria</taxon>
        <taxon>Bacillati</taxon>
        <taxon>Actinomycetota</taxon>
        <taxon>Actinomycetes</taxon>
        <taxon>Micrococcales</taxon>
        <taxon>Cellulomonadaceae</taxon>
        <taxon>Paraoerskovia</taxon>
    </lineage>
</organism>
<dbReference type="InterPro" id="IPR048469">
    <property type="entry name" value="YchJ-like_M"/>
</dbReference>
<dbReference type="Pfam" id="PF17775">
    <property type="entry name" value="YchJ_M-like"/>
    <property type="match status" value="1"/>
</dbReference>
<dbReference type="InterPro" id="IPR032710">
    <property type="entry name" value="NTF2-like_dom_sf"/>
</dbReference>
<dbReference type="EMBL" id="AP027729">
    <property type="protein sequence ID" value="BDZ42262.1"/>
    <property type="molecule type" value="Genomic_DNA"/>
</dbReference>
<evidence type="ECO:0000313" key="2">
    <source>
        <dbReference type="EMBL" id="BDZ42262.1"/>
    </source>
</evidence>
<dbReference type="Pfam" id="PF02810">
    <property type="entry name" value="SEC-C"/>
    <property type="match status" value="1"/>
</dbReference>
<dbReference type="InterPro" id="IPR004027">
    <property type="entry name" value="SEC_C_motif"/>
</dbReference>
<evidence type="ECO:0000313" key="3">
    <source>
        <dbReference type="Proteomes" id="UP001321475"/>
    </source>
</evidence>
<protein>
    <submittedName>
        <fullName evidence="2">UPF0225 protein</fullName>
    </submittedName>
</protein>
<name>A0ABM8G2H3_9CELL</name>
<dbReference type="PANTHER" id="PTHR33747:SF1">
    <property type="entry name" value="ADENYLATE CYCLASE-ASSOCIATED CAP C-TERMINAL DOMAIN-CONTAINING PROTEIN"/>
    <property type="match status" value="1"/>
</dbReference>
<proteinExistence type="predicted"/>
<accession>A0ABM8G2H3</accession>
<dbReference type="Gene3D" id="3.10.450.50">
    <property type="match status" value="1"/>
</dbReference>
<evidence type="ECO:0000259" key="1">
    <source>
        <dbReference type="Pfam" id="PF17775"/>
    </source>
</evidence>
<reference evidence="3" key="1">
    <citation type="journal article" date="2019" name="Int. J. Syst. Evol. Microbiol.">
        <title>The Global Catalogue of Microorganisms (GCM) 10K type strain sequencing project: providing services to taxonomists for standard genome sequencing and annotation.</title>
        <authorList>
            <consortium name="The Broad Institute Genomics Platform"/>
            <consortium name="The Broad Institute Genome Sequencing Center for Infectious Disease"/>
            <person name="Wu L."/>
            <person name="Ma J."/>
        </authorList>
    </citation>
    <scope>NUCLEOTIDE SEQUENCE [LARGE SCALE GENOMIC DNA]</scope>
    <source>
        <strain evidence="3">NBRC 108565</strain>
    </source>
</reference>
<dbReference type="PANTHER" id="PTHR33747">
    <property type="entry name" value="UPF0225 PROTEIN SCO1677"/>
    <property type="match status" value="1"/>
</dbReference>
<feature type="domain" description="YchJ-like middle NTF2-like" evidence="1">
    <location>
        <begin position="31"/>
        <end position="128"/>
    </location>
</feature>
<dbReference type="SUPFAM" id="SSF54427">
    <property type="entry name" value="NTF2-like"/>
    <property type="match status" value="1"/>
</dbReference>
<keyword evidence="3" id="KW-1185">Reference proteome</keyword>